<protein>
    <submittedName>
        <fullName evidence="1">Uncharacterized protein</fullName>
    </submittedName>
</protein>
<feature type="non-terminal residue" evidence="1">
    <location>
        <position position="1"/>
    </location>
</feature>
<reference evidence="1 2" key="1">
    <citation type="journal article" date="2018" name="Front. Plant Sci.">
        <title>Red Clover (Trifolium pratense) and Zigzag Clover (T. medium) - A Picture of Genomic Similarities and Differences.</title>
        <authorList>
            <person name="Dluhosova J."/>
            <person name="Istvanek J."/>
            <person name="Nedelnik J."/>
            <person name="Repkova J."/>
        </authorList>
    </citation>
    <scope>NUCLEOTIDE SEQUENCE [LARGE SCALE GENOMIC DNA]</scope>
    <source>
        <strain evidence="2">cv. 10/8</strain>
        <tissue evidence="1">Leaf</tissue>
    </source>
</reference>
<evidence type="ECO:0000313" key="2">
    <source>
        <dbReference type="Proteomes" id="UP000265520"/>
    </source>
</evidence>
<proteinExistence type="predicted"/>
<accession>A0A392V4J1</accession>
<feature type="non-terminal residue" evidence="1">
    <location>
        <position position="41"/>
    </location>
</feature>
<comment type="caution">
    <text evidence="1">The sequence shown here is derived from an EMBL/GenBank/DDBJ whole genome shotgun (WGS) entry which is preliminary data.</text>
</comment>
<keyword evidence="2" id="KW-1185">Reference proteome</keyword>
<name>A0A392V4J1_9FABA</name>
<organism evidence="1 2">
    <name type="scientific">Trifolium medium</name>
    <dbReference type="NCBI Taxonomy" id="97028"/>
    <lineage>
        <taxon>Eukaryota</taxon>
        <taxon>Viridiplantae</taxon>
        <taxon>Streptophyta</taxon>
        <taxon>Embryophyta</taxon>
        <taxon>Tracheophyta</taxon>
        <taxon>Spermatophyta</taxon>
        <taxon>Magnoliopsida</taxon>
        <taxon>eudicotyledons</taxon>
        <taxon>Gunneridae</taxon>
        <taxon>Pentapetalae</taxon>
        <taxon>rosids</taxon>
        <taxon>fabids</taxon>
        <taxon>Fabales</taxon>
        <taxon>Fabaceae</taxon>
        <taxon>Papilionoideae</taxon>
        <taxon>50 kb inversion clade</taxon>
        <taxon>NPAAA clade</taxon>
        <taxon>Hologalegina</taxon>
        <taxon>IRL clade</taxon>
        <taxon>Trifolieae</taxon>
        <taxon>Trifolium</taxon>
    </lineage>
</organism>
<dbReference type="EMBL" id="LXQA011060036">
    <property type="protein sequence ID" value="MCI83144.1"/>
    <property type="molecule type" value="Genomic_DNA"/>
</dbReference>
<sequence>NLSGEGNDDAVNDGENVAEAVSDEAVMLLSQHIMDEIVNDA</sequence>
<evidence type="ECO:0000313" key="1">
    <source>
        <dbReference type="EMBL" id="MCI83144.1"/>
    </source>
</evidence>
<dbReference type="Proteomes" id="UP000265520">
    <property type="component" value="Unassembled WGS sequence"/>
</dbReference>
<dbReference type="AlphaFoldDB" id="A0A392V4J1"/>